<evidence type="ECO:0000313" key="3">
    <source>
        <dbReference type="EMBL" id="MBH5329779.1"/>
    </source>
</evidence>
<evidence type="ECO:0000313" key="4">
    <source>
        <dbReference type="Proteomes" id="UP000768471"/>
    </source>
</evidence>
<feature type="signal peptide" evidence="2">
    <location>
        <begin position="1"/>
        <end position="22"/>
    </location>
</feature>
<feature type="chain" id="PRO_5045204424" description="Periplasmic protein" evidence="2">
    <location>
        <begin position="23"/>
        <end position="111"/>
    </location>
</feature>
<keyword evidence="1" id="KW-0175">Coiled coil</keyword>
<feature type="coiled-coil region" evidence="1">
    <location>
        <begin position="51"/>
        <end position="92"/>
    </location>
</feature>
<dbReference type="Gene3D" id="1.20.5.340">
    <property type="match status" value="1"/>
</dbReference>
<name>A0ABS0NBW8_9NEIS</name>
<keyword evidence="4" id="KW-1185">Reference proteome</keyword>
<sequence length="111" mass="11785">MMKHIRMIAALGLLAAAAPALAEDAAQTELLSAQMAYQEALKAQTDNGSRVATLRSRLEAAQAAVQQKQAEIAQLQTQLNEADVAAQQSNSTLDAAGRRLDAAWTAVRGQR</sequence>
<dbReference type="RefSeq" id="WP_197903604.1">
    <property type="nucleotide sequence ID" value="NZ_JACSGR010000006.1"/>
</dbReference>
<evidence type="ECO:0008006" key="5">
    <source>
        <dbReference type="Google" id="ProtNLM"/>
    </source>
</evidence>
<dbReference type="Proteomes" id="UP000768471">
    <property type="component" value="Unassembled WGS sequence"/>
</dbReference>
<accession>A0ABS0NBW8</accession>
<dbReference type="EMBL" id="JACSGR010000006">
    <property type="protein sequence ID" value="MBH5329779.1"/>
    <property type="molecule type" value="Genomic_DNA"/>
</dbReference>
<evidence type="ECO:0000256" key="1">
    <source>
        <dbReference type="SAM" id="Coils"/>
    </source>
</evidence>
<evidence type="ECO:0000256" key="2">
    <source>
        <dbReference type="SAM" id="SignalP"/>
    </source>
</evidence>
<comment type="caution">
    <text evidence="3">The sequence shown here is derived from an EMBL/GenBank/DDBJ whole genome shotgun (WGS) entry which is preliminary data.</text>
</comment>
<proteinExistence type="predicted"/>
<dbReference type="SUPFAM" id="SSF57997">
    <property type="entry name" value="Tropomyosin"/>
    <property type="match status" value="1"/>
</dbReference>
<organism evidence="3 4">
    <name type="scientific">Eikenella glucosivorans</name>
    <dbReference type="NCBI Taxonomy" id="2766967"/>
    <lineage>
        <taxon>Bacteria</taxon>
        <taxon>Pseudomonadati</taxon>
        <taxon>Pseudomonadota</taxon>
        <taxon>Betaproteobacteria</taxon>
        <taxon>Neisseriales</taxon>
        <taxon>Neisseriaceae</taxon>
        <taxon>Eikenella</taxon>
    </lineage>
</organism>
<protein>
    <recommendedName>
        <fullName evidence="5">Periplasmic protein</fullName>
    </recommendedName>
</protein>
<keyword evidence="2" id="KW-0732">Signal</keyword>
<reference evidence="3 4" key="1">
    <citation type="submission" date="2020-09" db="EMBL/GenBank/DDBJ databases">
        <title>Eikenella S3660 sp. nov., isolated from a throat swab.</title>
        <authorList>
            <person name="Buhl M."/>
        </authorList>
    </citation>
    <scope>NUCLEOTIDE SEQUENCE [LARGE SCALE GENOMIC DNA]</scope>
    <source>
        <strain evidence="3 4">S3360</strain>
    </source>
</reference>
<gene>
    <name evidence="3" type="ORF">H9Q10_08870</name>
</gene>